<organism evidence="5 6">
    <name type="scientific">Microbacterium resistens</name>
    <dbReference type="NCBI Taxonomy" id="156977"/>
    <lineage>
        <taxon>Bacteria</taxon>
        <taxon>Bacillati</taxon>
        <taxon>Actinomycetota</taxon>
        <taxon>Actinomycetes</taxon>
        <taxon>Micrococcales</taxon>
        <taxon>Microbacteriaceae</taxon>
        <taxon>Microbacterium</taxon>
    </lineage>
</organism>
<evidence type="ECO:0000313" key="6">
    <source>
        <dbReference type="Proteomes" id="UP001259347"/>
    </source>
</evidence>
<proteinExistence type="inferred from homology"/>
<dbReference type="PROSITE" id="PS50935">
    <property type="entry name" value="SSB"/>
    <property type="match status" value="1"/>
</dbReference>
<dbReference type="Pfam" id="PF00436">
    <property type="entry name" value="SSB"/>
    <property type="match status" value="1"/>
</dbReference>
<name>A0ABU1S8Y8_9MICO</name>
<dbReference type="Gene3D" id="2.40.50.140">
    <property type="entry name" value="Nucleic acid-binding proteins"/>
    <property type="match status" value="1"/>
</dbReference>
<dbReference type="SUPFAM" id="SSF50249">
    <property type="entry name" value="Nucleic acid-binding proteins"/>
    <property type="match status" value="1"/>
</dbReference>
<feature type="compositionally biased region" description="Basic and acidic residues" evidence="4">
    <location>
        <begin position="158"/>
        <end position="168"/>
    </location>
</feature>
<evidence type="ECO:0000313" key="5">
    <source>
        <dbReference type="EMBL" id="MDR6866061.1"/>
    </source>
</evidence>
<protein>
    <recommendedName>
        <fullName evidence="2 3">Single-stranded DNA-binding protein</fullName>
        <shortName evidence="2">SSB</shortName>
    </recommendedName>
</protein>
<dbReference type="HAMAP" id="MF_00984">
    <property type="entry name" value="SSB"/>
    <property type="match status" value="1"/>
</dbReference>
<evidence type="ECO:0000256" key="2">
    <source>
        <dbReference type="HAMAP-Rule" id="MF_00984"/>
    </source>
</evidence>
<comment type="caution">
    <text evidence="5">The sequence shown here is derived from an EMBL/GenBank/DDBJ whole genome shotgun (WGS) entry which is preliminary data.</text>
</comment>
<evidence type="ECO:0000256" key="1">
    <source>
        <dbReference type="ARBA" id="ARBA00023125"/>
    </source>
</evidence>
<gene>
    <name evidence="5" type="ORF">J2Y69_000646</name>
</gene>
<feature type="compositionally biased region" description="Basic and acidic residues" evidence="4">
    <location>
        <begin position="121"/>
        <end position="132"/>
    </location>
</feature>
<reference evidence="5 6" key="1">
    <citation type="submission" date="2023-07" db="EMBL/GenBank/DDBJ databases">
        <title>Sorghum-associated microbial communities from plants grown in Nebraska, USA.</title>
        <authorList>
            <person name="Schachtman D."/>
        </authorList>
    </citation>
    <scope>NUCLEOTIDE SEQUENCE [LARGE SCALE GENOMIC DNA]</scope>
    <source>
        <strain evidence="5 6">2980</strain>
    </source>
</reference>
<dbReference type="NCBIfam" id="TIGR00621">
    <property type="entry name" value="ssb"/>
    <property type="match status" value="1"/>
</dbReference>
<dbReference type="Proteomes" id="UP001259347">
    <property type="component" value="Unassembled WGS sequence"/>
</dbReference>
<dbReference type="PANTHER" id="PTHR10302">
    <property type="entry name" value="SINGLE-STRANDED DNA-BINDING PROTEIN"/>
    <property type="match status" value="1"/>
</dbReference>
<accession>A0ABU1S8Y8</accession>
<dbReference type="InterPro" id="IPR012340">
    <property type="entry name" value="NA-bd_OB-fold"/>
</dbReference>
<dbReference type="InterPro" id="IPR011344">
    <property type="entry name" value="ssDNA-bd"/>
</dbReference>
<keyword evidence="1 2" id="KW-0238">DNA-binding</keyword>
<dbReference type="PANTHER" id="PTHR10302:SF0">
    <property type="entry name" value="SINGLE-STRANDED DNA-BINDING PROTEIN, MITOCHONDRIAL"/>
    <property type="match status" value="1"/>
</dbReference>
<evidence type="ECO:0000256" key="4">
    <source>
        <dbReference type="SAM" id="MobiDB-lite"/>
    </source>
</evidence>
<dbReference type="GO" id="GO:0003677">
    <property type="term" value="F:DNA binding"/>
    <property type="evidence" value="ECO:0007669"/>
    <property type="project" value="UniProtKB-KW"/>
</dbReference>
<dbReference type="InterPro" id="IPR000424">
    <property type="entry name" value="Primosome_PriB/ssb"/>
</dbReference>
<comment type="subunit">
    <text evidence="2">Homotetramer.</text>
</comment>
<dbReference type="CDD" id="cd04496">
    <property type="entry name" value="SSB_OBF"/>
    <property type="match status" value="1"/>
</dbReference>
<sequence>MTDIITLVGNIASTPESTQTHSGVEVLTFRLATNNRRFDAKTGDWVDAGTNWYTVSAYRRLAENARTSLGKGDSVIVTGRLRLREWESNGRRGMSAEIDAESLGPDLRWGTSRFTRAQRPVRAEDARTERTDPVGGAGGEPDRDGRRAEVDQAVPSPEDVRRDHEARNDASAWAPLTLGETPF</sequence>
<feature type="region of interest" description="Disordered" evidence="4">
    <location>
        <begin position="107"/>
        <end position="183"/>
    </location>
</feature>
<dbReference type="EMBL" id="JAVDUM010000002">
    <property type="protein sequence ID" value="MDR6866061.1"/>
    <property type="molecule type" value="Genomic_DNA"/>
</dbReference>
<dbReference type="RefSeq" id="WP_310017478.1">
    <property type="nucleotide sequence ID" value="NZ_JAVDUM010000002.1"/>
</dbReference>
<keyword evidence="6" id="KW-1185">Reference proteome</keyword>
<feature type="compositionally biased region" description="Basic and acidic residues" evidence="4">
    <location>
        <begin position="140"/>
        <end position="150"/>
    </location>
</feature>
<comment type="caution">
    <text evidence="2">Lacks conserved residue(s) required for the propagation of feature annotation.</text>
</comment>
<evidence type="ECO:0000256" key="3">
    <source>
        <dbReference type="RuleBase" id="RU000524"/>
    </source>
</evidence>